<dbReference type="Proteomes" id="UP000887540">
    <property type="component" value="Unplaced"/>
</dbReference>
<name>A0A914DH01_9BILA</name>
<evidence type="ECO:0000313" key="1">
    <source>
        <dbReference type="Proteomes" id="UP000887540"/>
    </source>
</evidence>
<evidence type="ECO:0000313" key="2">
    <source>
        <dbReference type="WBParaSite" id="ACRNAN_scaffold2497.g11693.t1"/>
    </source>
</evidence>
<accession>A0A914DH01</accession>
<dbReference type="WBParaSite" id="ACRNAN_scaffold2497.g11693.t1">
    <property type="protein sequence ID" value="ACRNAN_scaffold2497.g11693.t1"/>
    <property type="gene ID" value="ACRNAN_scaffold2497.g11693"/>
</dbReference>
<sequence>MKTDVSAVIKHVAVYDVIKAFLLDMILYILEKTFSLLHYAAHVNPKSIVLSAKEFSLLSVRMEDVIGVTKKVALLVAGALEALSSGTGLRPGTSMDGQI</sequence>
<protein>
    <submittedName>
        <fullName evidence="2">Uncharacterized protein</fullName>
    </submittedName>
</protein>
<reference evidence="2" key="1">
    <citation type="submission" date="2022-11" db="UniProtKB">
        <authorList>
            <consortium name="WormBaseParasite"/>
        </authorList>
    </citation>
    <scope>IDENTIFICATION</scope>
</reference>
<proteinExistence type="predicted"/>
<keyword evidence="1" id="KW-1185">Reference proteome</keyword>
<organism evidence="1 2">
    <name type="scientific">Acrobeloides nanus</name>
    <dbReference type="NCBI Taxonomy" id="290746"/>
    <lineage>
        <taxon>Eukaryota</taxon>
        <taxon>Metazoa</taxon>
        <taxon>Ecdysozoa</taxon>
        <taxon>Nematoda</taxon>
        <taxon>Chromadorea</taxon>
        <taxon>Rhabditida</taxon>
        <taxon>Tylenchina</taxon>
        <taxon>Cephalobomorpha</taxon>
        <taxon>Cephaloboidea</taxon>
        <taxon>Cephalobidae</taxon>
        <taxon>Acrobeloides</taxon>
    </lineage>
</organism>
<dbReference type="AlphaFoldDB" id="A0A914DH01"/>